<evidence type="ECO:0000313" key="7">
    <source>
        <dbReference type="EMBL" id="WNM25268.1"/>
    </source>
</evidence>
<sequence length="250" mass="26909">MPYTVKSRKAPTVQTSAPRSPLSRARVIAEALTLADQAGLDGLSMRALAERLGVVPMALYKHVSNKEELLDTLVDAVIAEVAPGTVDGGWKAQAREQLLAARRTMLRHPWAWRAIETREAPSPAALDHMEVMIATLRTGGLSAPLVHHVMHALGSRLWGFSQEVFATGPQPTDPGIAAQAMEMMAARWPRVLESAMSTLHQQGSAVGPGCDDETEYLFAIDLILDGAERLHDAGWSPAARSDGAPLVTLQ</sequence>
<gene>
    <name evidence="7" type="ORF">RN606_03730</name>
</gene>
<evidence type="ECO:0000256" key="2">
    <source>
        <dbReference type="ARBA" id="ARBA00023125"/>
    </source>
</evidence>
<evidence type="ECO:0000256" key="1">
    <source>
        <dbReference type="ARBA" id="ARBA00023015"/>
    </source>
</evidence>
<feature type="region of interest" description="Disordered" evidence="5">
    <location>
        <begin position="1"/>
        <end position="20"/>
    </location>
</feature>
<dbReference type="PANTHER" id="PTHR30055">
    <property type="entry name" value="HTH-TYPE TRANSCRIPTIONAL REGULATOR RUTR"/>
    <property type="match status" value="1"/>
</dbReference>
<keyword evidence="2 4" id="KW-0238">DNA-binding</keyword>
<dbReference type="GO" id="GO:0003700">
    <property type="term" value="F:DNA-binding transcription factor activity"/>
    <property type="evidence" value="ECO:0007669"/>
    <property type="project" value="TreeGrafter"/>
</dbReference>
<dbReference type="InterPro" id="IPR009057">
    <property type="entry name" value="Homeodomain-like_sf"/>
</dbReference>
<dbReference type="Pfam" id="PF02909">
    <property type="entry name" value="TetR_C_1"/>
    <property type="match status" value="1"/>
</dbReference>
<dbReference type="Pfam" id="PF00440">
    <property type="entry name" value="TetR_N"/>
    <property type="match status" value="1"/>
</dbReference>
<dbReference type="EMBL" id="CP134879">
    <property type="protein sequence ID" value="WNM25268.1"/>
    <property type="molecule type" value="Genomic_DNA"/>
</dbReference>
<keyword evidence="8" id="KW-1185">Reference proteome</keyword>
<keyword evidence="1" id="KW-0805">Transcription regulation</keyword>
<evidence type="ECO:0000259" key="6">
    <source>
        <dbReference type="PROSITE" id="PS50977"/>
    </source>
</evidence>
<dbReference type="SUPFAM" id="SSF46689">
    <property type="entry name" value="Homeodomain-like"/>
    <property type="match status" value="1"/>
</dbReference>
<protein>
    <submittedName>
        <fullName evidence="7">TetR family transcriptional regulator</fullName>
    </submittedName>
</protein>
<evidence type="ECO:0000256" key="3">
    <source>
        <dbReference type="ARBA" id="ARBA00023163"/>
    </source>
</evidence>
<feature type="DNA-binding region" description="H-T-H motif" evidence="4">
    <location>
        <begin position="44"/>
        <end position="63"/>
    </location>
</feature>
<proteinExistence type="predicted"/>
<dbReference type="Gene3D" id="1.10.10.60">
    <property type="entry name" value="Homeodomain-like"/>
    <property type="match status" value="1"/>
</dbReference>
<evidence type="ECO:0000256" key="5">
    <source>
        <dbReference type="SAM" id="MobiDB-lite"/>
    </source>
</evidence>
<dbReference type="PRINTS" id="PR00455">
    <property type="entry name" value="HTHTETR"/>
</dbReference>
<dbReference type="InterPro" id="IPR036271">
    <property type="entry name" value="Tet_transcr_reg_TetR-rel_C_sf"/>
</dbReference>
<dbReference type="PANTHER" id="PTHR30055:SF151">
    <property type="entry name" value="TRANSCRIPTIONAL REGULATORY PROTEIN"/>
    <property type="match status" value="1"/>
</dbReference>
<dbReference type="GO" id="GO:0045892">
    <property type="term" value="P:negative regulation of DNA-templated transcription"/>
    <property type="evidence" value="ECO:0007669"/>
    <property type="project" value="InterPro"/>
</dbReference>
<dbReference type="Gene3D" id="1.10.357.10">
    <property type="entry name" value="Tetracycline Repressor, domain 2"/>
    <property type="match status" value="1"/>
</dbReference>
<accession>A0AA96F8S3</accession>
<dbReference type="Proteomes" id="UP001304125">
    <property type="component" value="Chromosome"/>
</dbReference>
<dbReference type="RefSeq" id="WP_313500091.1">
    <property type="nucleotide sequence ID" value="NZ_CP134879.1"/>
</dbReference>
<keyword evidence="3" id="KW-0804">Transcription</keyword>
<organism evidence="7 8">
    <name type="scientific">Demequina capsici</name>
    <dbReference type="NCBI Taxonomy" id="3075620"/>
    <lineage>
        <taxon>Bacteria</taxon>
        <taxon>Bacillati</taxon>
        <taxon>Actinomycetota</taxon>
        <taxon>Actinomycetes</taxon>
        <taxon>Micrococcales</taxon>
        <taxon>Demequinaceae</taxon>
        <taxon>Demequina</taxon>
    </lineage>
</organism>
<dbReference type="GO" id="GO:0000976">
    <property type="term" value="F:transcription cis-regulatory region binding"/>
    <property type="evidence" value="ECO:0007669"/>
    <property type="project" value="TreeGrafter"/>
</dbReference>
<dbReference type="SUPFAM" id="SSF48498">
    <property type="entry name" value="Tetracyclin repressor-like, C-terminal domain"/>
    <property type="match status" value="1"/>
</dbReference>
<dbReference type="PROSITE" id="PS50977">
    <property type="entry name" value="HTH_TETR_2"/>
    <property type="match status" value="1"/>
</dbReference>
<dbReference type="InterPro" id="IPR001647">
    <property type="entry name" value="HTH_TetR"/>
</dbReference>
<evidence type="ECO:0000256" key="4">
    <source>
        <dbReference type="PROSITE-ProRule" id="PRU00335"/>
    </source>
</evidence>
<dbReference type="InterPro" id="IPR050109">
    <property type="entry name" value="HTH-type_TetR-like_transc_reg"/>
</dbReference>
<reference evidence="7 8" key="1">
    <citation type="submission" date="2023-09" db="EMBL/GenBank/DDBJ databases">
        <title>Demequina sp. a novel bacteria isolated from Capsicum annuum.</title>
        <authorList>
            <person name="Humaira Z."/>
            <person name="Lee J."/>
            <person name="Cho D."/>
        </authorList>
    </citation>
    <scope>NUCLEOTIDE SEQUENCE [LARGE SCALE GENOMIC DNA]</scope>
    <source>
        <strain evidence="7 8">OYTSA14</strain>
    </source>
</reference>
<feature type="domain" description="HTH tetR-type" evidence="6">
    <location>
        <begin position="21"/>
        <end position="81"/>
    </location>
</feature>
<evidence type="ECO:0000313" key="8">
    <source>
        <dbReference type="Proteomes" id="UP001304125"/>
    </source>
</evidence>
<name>A0AA96F8S3_9MICO</name>
<dbReference type="InterPro" id="IPR004111">
    <property type="entry name" value="Repressor_TetR_C"/>
</dbReference>
<dbReference type="AlphaFoldDB" id="A0AA96F8S3"/>